<evidence type="ECO:0000313" key="2">
    <source>
        <dbReference type="Proteomes" id="UP000014809"/>
    </source>
</evidence>
<dbReference type="STRING" id="1200352.A606_08890"/>
<dbReference type="RefSeq" id="WP_020441775.1">
    <property type="nucleotide sequence ID" value="NC_021663.1"/>
</dbReference>
<accession>S4XFQ6</accession>
<reference evidence="1 2" key="1">
    <citation type="submission" date="2012-06" db="EMBL/GenBank/DDBJ databases">
        <title>Complete genome sequence of Corynebacterium terpenotabidum Y-11 (=DSM 44721).</title>
        <authorList>
            <person name="Ruckert C."/>
            <person name="Albersmeier A."/>
            <person name="Al-Dilaimi A."/>
            <person name="Szczepanowski R."/>
            <person name="Kalinowski J."/>
        </authorList>
    </citation>
    <scope>NUCLEOTIDE SEQUENCE [LARGE SCALE GENOMIC DNA]</scope>
    <source>
        <strain evidence="1 2">Y-11</strain>
    </source>
</reference>
<dbReference type="EMBL" id="CP003696">
    <property type="protein sequence ID" value="AGP31419.1"/>
    <property type="molecule type" value="Genomic_DNA"/>
</dbReference>
<gene>
    <name evidence="1" type="ORF">A606_08890</name>
</gene>
<dbReference type="HOGENOM" id="CLU_2492594_0_0_11"/>
<proteinExistence type="predicted"/>
<protein>
    <submittedName>
        <fullName evidence="1">Acetyl-CoA carboxylase subunit</fullName>
    </submittedName>
</protein>
<dbReference type="PATRIC" id="fig|1200352.3.peg.1808"/>
<keyword evidence="2" id="KW-1185">Reference proteome</keyword>
<dbReference type="Proteomes" id="UP000014809">
    <property type="component" value="Chromosome"/>
</dbReference>
<sequence>MTEKTENTENTTIPVTVLGGLPADVGEAVTAQVTDAISAALAVVVAETSASARYSDPRAALRRHPRGTWGVPGAGSRWQTVFSPTGFRG</sequence>
<dbReference type="KEGG" id="cter:A606_08890"/>
<dbReference type="OrthoDB" id="9773233at2"/>
<dbReference type="eggNOG" id="ENOG5031QAJ">
    <property type="taxonomic scope" value="Bacteria"/>
</dbReference>
<name>S4XFQ6_9CORY</name>
<dbReference type="AlphaFoldDB" id="S4XFQ6"/>
<organism evidence="1 2">
    <name type="scientific">Corynebacterium terpenotabidum Y-11</name>
    <dbReference type="NCBI Taxonomy" id="1200352"/>
    <lineage>
        <taxon>Bacteria</taxon>
        <taxon>Bacillati</taxon>
        <taxon>Actinomycetota</taxon>
        <taxon>Actinomycetes</taxon>
        <taxon>Mycobacteriales</taxon>
        <taxon>Corynebacteriaceae</taxon>
        <taxon>Corynebacterium</taxon>
    </lineage>
</organism>
<evidence type="ECO:0000313" key="1">
    <source>
        <dbReference type="EMBL" id="AGP31419.1"/>
    </source>
</evidence>